<dbReference type="AlphaFoldDB" id="A0A2Z2Q3S6"/>
<accession>A0A2Z2Q3S6</accession>
<dbReference type="EMBL" id="KY000074">
    <property type="protein sequence ID" value="ASK49523.1"/>
    <property type="molecule type" value="Genomic_DNA"/>
</dbReference>
<protein>
    <submittedName>
        <fullName evidence="1">VirA/G regulated protein</fullName>
    </submittedName>
</protein>
<reference evidence="1" key="1">
    <citation type="submission" date="2016-10" db="EMBL/GenBank/DDBJ databases">
        <title>Agrobacterium Ti plasmids: Classification based on T-DNA and Vir regions organization.</title>
        <authorList>
            <person name="Nabi N."/>
            <person name="Vial L."/>
            <person name="Ben Hafsa A."/>
            <person name="Chapulliot D."/>
            <person name="Berard A."/>
            <person name="Chauveau A."/>
            <person name="Le Paslier M.-C."/>
            <person name="Harzallah Skhiri F."/>
            <person name="Brunel D."/>
            <person name="Nesme X."/>
            <person name="Chaouachi M."/>
        </authorList>
    </citation>
    <scope>NUCLEOTIDE SEQUENCE</scope>
    <source>
        <strain evidence="1">CFBP5481</strain>
        <plasmid evidence="1">pTi_CFBP5481</plasmid>
    </source>
</reference>
<evidence type="ECO:0000313" key="1">
    <source>
        <dbReference type="EMBL" id="ASK49523.1"/>
    </source>
</evidence>
<geneLocation type="plasmid" evidence="1">
    <name>pTi_CFBP5481</name>
</geneLocation>
<proteinExistence type="predicted"/>
<name>A0A2Z2Q3S6_9HYPH</name>
<keyword evidence="1" id="KW-0614">Plasmid</keyword>
<sequence length="137" mass="16047">MVAIKGSHCGRIFRRSTFNEEEIMFPDLDCRLGVELGLPKHYRDKPAFEIINDAHDLVGALTSRLITFRYSGYEHFEELGAQYTLADTKRIEFSQRLERLDGNAIKAVNLIDELNHFVRMFVDPWLVKFEDLRVNER</sequence>
<organism evidence="1">
    <name type="scientific">Agrobacterium larrymoorei</name>
    <dbReference type="NCBI Taxonomy" id="160699"/>
    <lineage>
        <taxon>Bacteria</taxon>
        <taxon>Pseudomonadati</taxon>
        <taxon>Pseudomonadota</taxon>
        <taxon>Alphaproteobacteria</taxon>
        <taxon>Hyphomicrobiales</taxon>
        <taxon>Rhizobiaceae</taxon>
        <taxon>Rhizobium/Agrobacterium group</taxon>
        <taxon>Agrobacterium</taxon>
    </lineage>
</organism>